<dbReference type="PIRSF" id="PIRSF037394">
    <property type="entry name" value="ABC_thiamine-permease_YkoE_prd"/>
    <property type="match status" value="1"/>
</dbReference>
<reference evidence="2 3" key="1">
    <citation type="journal article" date="2019" name="Int. J. Syst. Evol. Microbiol.">
        <title>The Global Catalogue of Microorganisms (GCM) 10K type strain sequencing project: providing services to taxonomists for standard genome sequencing and annotation.</title>
        <authorList>
            <consortium name="The Broad Institute Genomics Platform"/>
            <consortium name="The Broad Institute Genome Sequencing Center for Infectious Disease"/>
            <person name="Wu L."/>
            <person name="Ma J."/>
        </authorList>
    </citation>
    <scope>NUCLEOTIDE SEQUENCE [LARGE SCALE GENOMIC DNA]</scope>
    <source>
        <strain evidence="2 3">JCM 1407</strain>
    </source>
</reference>
<feature type="transmembrane region" description="Helical" evidence="1">
    <location>
        <begin position="87"/>
        <end position="108"/>
    </location>
</feature>
<keyword evidence="1" id="KW-0472">Membrane</keyword>
<dbReference type="Proteomes" id="UP001501510">
    <property type="component" value="Unassembled WGS sequence"/>
</dbReference>
<feature type="transmembrane region" description="Helical" evidence="1">
    <location>
        <begin position="145"/>
        <end position="165"/>
    </location>
</feature>
<accession>A0ABN1JEU3</accession>
<gene>
    <name evidence="2" type="ORF">GCM10008906_14830</name>
</gene>
<feature type="transmembrane region" description="Helical" evidence="1">
    <location>
        <begin position="7"/>
        <end position="27"/>
    </location>
</feature>
<feature type="transmembrane region" description="Helical" evidence="1">
    <location>
        <begin position="33"/>
        <end position="52"/>
    </location>
</feature>
<keyword evidence="1" id="KW-1133">Transmembrane helix</keyword>
<sequence>MGGKWNLKEIVVGCMLGAVLGVVLMIWDNLYIPLSPILGPIGIEVLYGMYFTSAMLAMYIIRKPGAAILGSMAAALTEVLLGSPFGLVNLVLAGFVQAVACELVFMAFKYKKFNMVTLSMSGILIAIFMFIRDYIAFGYGVQPTAVLIGMISVRMLSGVLLGALITKLIGDTLKKTGVVNNFNIGRGENC</sequence>
<name>A0ABN1JEU3_9CLOT</name>
<dbReference type="EMBL" id="BAAACG010000008">
    <property type="protein sequence ID" value="GAA0737995.1"/>
    <property type="molecule type" value="Genomic_DNA"/>
</dbReference>
<evidence type="ECO:0000256" key="1">
    <source>
        <dbReference type="SAM" id="Phobius"/>
    </source>
</evidence>
<protein>
    <submittedName>
        <fullName evidence="2">ECF transporter S component</fullName>
    </submittedName>
</protein>
<dbReference type="RefSeq" id="WP_343760402.1">
    <property type="nucleotide sequence ID" value="NZ_BAAACG010000008.1"/>
</dbReference>
<feature type="transmembrane region" description="Helical" evidence="1">
    <location>
        <begin position="64"/>
        <end position="81"/>
    </location>
</feature>
<evidence type="ECO:0000313" key="2">
    <source>
        <dbReference type="EMBL" id="GAA0737995.1"/>
    </source>
</evidence>
<proteinExistence type="predicted"/>
<keyword evidence="1" id="KW-0812">Transmembrane</keyword>
<organism evidence="2 3">
    <name type="scientific">Clostridium oceanicum</name>
    <dbReference type="NCBI Taxonomy" id="1543"/>
    <lineage>
        <taxon>Bacteria</taxon>
        <taxon>Bacillati</taxon>
        <taxon>Bacillota</taxon>
        <taxon>Clostridia</taxon>
        <taxon>Eubacteriales</taxon>
        <taxon>Clostridiaceae</taxon>
        <taxon>Clostridium</taxon>
    </lineage>
</organism>
<keyword evidence="3" id="KW-1185">Reference proteome</keyword>
<dbReference type="InterPro" id="IPR017195">
    <property type="entry name" value="ABC_thiamin-permease_prd"/>
</dbReference>
<comment type="caution">
    <text evidence="2">The sequence shown here is derived from an EMBL/GenBank/DDBJ whole genome shotgun (WGS) entry which is preliminary data.</text>
</comment>
<dbReference type="Pfam" id="PF09819">
    <property type="entry name" value="ABC_cobalt"/>
    <property type="match status" value="1"/>
</dbReference>
<evidence type="ECO:0000313" key="3">
    <source>
        <dbReference type="Proteomes" id="UP001501510"/>
    </source>
</evidence>
<feature type="transmembrane region" description="Helical" evidence="1">
    <location>
        <begin position="115"/>
        <end position="139"/>
    </location>
</feature>